<dbReference type="InterPro" id="IPR036779">
    <property type="entry name" value="LysM_dom_sf"/>
</dbReference>
<keyword evidence="2" id="KW-0378">Hydrolase</keyword>
<feature type="region of interest" description="Disordered" evidence="3">
    <location>
        <begin position="119"/>
        <end position="184"/>
    </location>
</feature>
<organism evidence="5 6">
    <name type="scientific">Streptomyces globisporus</name>
    <dbReference type="NCBI Taxonomy" id="1908"/>
    <lineage>
        <taxon>Bacteria</taxon>
        <taxon>Bacillati</taxon>
        <taxon>Actinomycetota</taxon>
        <taxon>Actinomycetes</taxon>
        <taxon>Kitasatosporales</taxon>
        <taxon>Streptomycetaceae</taxon>
        <taxon>Streptomyces</taxon>
    </lineage>
</organism>
<dbReference type="InterPro" id="IPR018392">
    <property type="entry name" value="LysM"/>
</dbReference>
<dbReference type="SUPFAM" id="SSF51261">
    <property type="entry name" value="Duplicated hybrid motif"/>
    <property type="match status" value="1"/>
</dbReference>
<dbReference type="AlphaFoldDB" id="A0A423UZN5"/>
<dbReference type="Gene3D" id="2.70.70.10">
    <property type="entry name" value="Glucose Permease (Domain IIA)"/>
    <property type="match status" value="1"/>
</dbReference>
<feature type="region of interest" description="Disordered" evidence="3">
    <location>
        <begin position="222"/>
        <end position="326"/>
    </location>
</feature>
<reference evidence="5 6" key="1">
    <citation type="submission" date="2018-08" db="EMBL/GenBank/DDBJ databases">
        <title>Streptomyces globisporus 1912-4Crt, whole genome shotgun sequence.</title>
        <authorList>
            <person name="Matselyukh B."/>
        </authorList>
    </citation>
    <scope>NUCLEOTIDE SEQUENCE [LARGE SCALE GENOMIC DNA]</scope>
    <source>
        <strain evidence="5 6">1912-4Crt</strain>
    </source>
</reference>
<dbReference type="RefSeq" id="WP_118903651.1">
    <property type="nucleotide sequence ID" value="NZ_QWFA01000066.1"/>
</dbReference>
<dbReference type="FunFam" id="2.70.70.10:FF:000013">
    <property type="entry name" value="Peptidase family M23"/>
    <property type="match status" value="1"/>
</dbReference>
<feature type="compositionally biased region" description="Basic and acidic residues" evidence="3">
    <location>
        <begin position="260"/>
        <end position="300"/>
    </location>
</feature>
<feature type="compositionally biased region" description="Low complexity" evidence="3">
    <location>
        <begin position="140"/>
        <end position="154"/>
    </location>
</feature>
<dbReference type="InterPro" id="IPR050570">
    <property type="entry name" value="Cell_wall_metabolism_enzyme"/>
</dbReference>
<dbReference type="SUPFAM" id="SSF53955">
    <property type="entry name" value="Lysozyme-like"/>
    <property type="match status" value="1"/>
</dbReference>
<dbReference type="EMBL" id="QWFA01000066">
    <property type="protein sequence ID" value="ROV67800.1"/>
    <property type="molecule type" value="Genomic_DNA"/>
</dbReference>
<dbReference type="Gene3D" id="3.10.350.10">
    <property type="entry name" value="LysM domain"/>
    <property type="match status" value="1"/>
</dbReference>
<comment type="similarity">
    <text evidence="1">Belongs to the transglycosylase family. Rpf subfamily.</text>
</comment>
<dbReference type="Pfam" id="PF01476">
    <property type="entry name" value="LysM"/>
    <property type="match status" value="1"/>
</dbReference>
<feature type="domain" description="LysM" evidence="4">
    <location>
        <begin position="178"/>
        <end position="227"/>
    </location>
</feature>
<dbReference type="Pfam" id="PF01551">
    <property type="entry name" value="Peptidase_M23"/>
    <property type="match status" value="1"/>
</dbReference>
<dbReference type="CDD" id="cd13925">
    <property type="entry name" value="RPF"/>
    <property type="match status" value="1"/>
</dbReference>
<dbReference type="InterPro" id="IPR011055">
    <property type="entry name" value="Dup_hybrid_motif"/>
</dbReference>
<dbReference type="InterPro" id="IPR023346">
    <property type="entry name" value="Lysozyme-like_dom_sf"/>
</dbReference>
<comment type="caution">
    <text evidence="5">The sequence shown here is derived from an EMBL/GenBank/DDBJ whole genome shotgun (WGS) entry which is preliminary data.</text>
</comment>
<dbReference type="PANTHER" id="PTHR21666">
    <property type="entry name" value="PEPTIDASE-RELATED"/>
    <property type="match status" value="1"/>
</dbReference>
<dbReference type="PROSITE" id="PS51782">
    <property type="entry name" value="LYSM"/>
    <property type="match status" value="1"/>
</dbReference>
<dbReference type="PANTHER" id="PTHR21666:SF270">
    <property type="entry name" value="MUREIN HYDROLASE ACTIVATOR ENVC"/>
    <property type="match status" value="1"/>
</dbReference>
<dbReference type="InterPro" id="IPR010618">
    <property type="entry name" value="RPF"/>
</dbReference>
<dbReference type="Gene3D" id="1.10.530.10">
    <property type="match status" value="1"/>
</dbReference>
<evidence type="ECO:0000259" key="4">
    <source>
        <dbReference type="PROSITE" id="PS51782"/>
    </source>
</evidence>
<name>A0A423UZN5_STRGL</name>
<dbReference type="SMART" id="SM00257">
    <property type="entry name" value="LysM"/>
    <property type="match status" value="1"/>
</dbReference>
<accession>A0A423UZN5</accession>
<dbReference type="SUPFAM" id="SSF54106">
    <property type="entry name" value="LysM domain"/>
    <property type="match status" value="1"/>
</dbReference>
<proteinExistence type="inferred from homology"/>
<dbReference type="GO" id="GO:0004222">
    <property type="term" value="F:metalloendopeptidase activity"/>
    <property type="evidence" value="ECO:0007669"/>
    <property type="project" value="TreeGrafter"/>
</dbReference>
<dbReference type="Proteomes" id="UP000285596">
    <property type="component" value="Unassembled WGS sequence"/>
</dbReference>
<dbReference type="Pfam" id="PF06737">
    <property type="entry name" value="Transglycosylas"/>
    <property type="match status" value="1"/>
</dbReference>
<dbReference type="CDD" id="cd00118">
    <property type="entry name" value="LysM"/>
    <property type="match status" value="1"/>
</dbReference>
<dbReference type="CDD" id="cd12797">
    <property type="entry name" value="M23_peptidase"/>
    <property type="match status" value="1"/>
</dbReference>
<sequence length="440" mass="45224">MAATGRHRRYQPSRINRASLTVTAGGAGIALPLITAASAGAASGEVWEKVAACESSGNWAINTGNGYYGGLQFSGSTWAAFGGTQYAPRADLATREQQIVIAERVLDGQGPGAWPTCSVRAGLTRGGDAPETTETGTAPQSAGSRTAQAAAAPQSAPPRQPQTRPAEATPTHVPGKRDSYTVASGDSLSGIASAQRVPGGWQGLYAANRTVVGDDPNLIFPGQRLSLDGSRAPKAGEGTSARKPARQTAPKPSATAPGAKKADQRQAEPKKEAPKQQAPKKEAPKQEAPKKAAPKKEQPAPERAAQHSGFSAPVAAGTGTPYRQAGSWSSGYHTGVDFPVPTGTSVKSVAPGRVVSAGWAGAYGYEVVIRHSDGKYSQYAHLSALHVRAGQSVSGGQRIARSGSTGNSTGPHLHFEVRTGPGYGSDVDPLAYLRAGGVRV</sequence>
<protein>
    <submittedName>
        <fullName evidence="5">LysM peptidoglycan-binding domain-containing protein</fullName>
    </submittedName>
</protein>
<evidence type="ECO:0000256" key="1">
    <source>
        <dbReference type="ARBA" id="ARBA00010830"/>
    </source>
</evidence>
<evidence type="ECO:0000313" key="6">
    <source>
        <dbReference type="Proteomes" id="UP000285596"/>
    </source>
</evidence>
<evidence type="ECO:0000313" key="5">
    <source>
        <dbReference type="EMBL" id="ROV67800.1"/>
    </source>
</evidence>
<evidence type="ECO:0000256" key="3">
    <source>
        <dbReference type="SAM" id="MobiDB-lite"/>
    </source>
</evidence>
<evidence type="ECO:0000256" key="2">
    <source>
        <dbReference type="ARBA" id="ARBA00022801"/>
    </source>
</evidence>
<dbReference type="InterPro" id="IPR016047">
    <property type="entry name" value="M23ase_b-sheet_dom"/>
</dbReference>
<gene>
    <name evidence="5" type="ORF">D3105_14665</name>
</gene>